<organism evidence="2 3">
    <name type="scientific">Reticulomyxa filosa</name>
    <dbReference type="NCBI Taxonomy" id="46433"/>
    <lineage>
        <taxon>Eukaryota</taxon>
        <taxon>Sar</taxon>
        <taxon>Rhizaria</taxon>
        <taxon>Retaria</taxon>
        <taxon>Foraminifera</taxon>
        <taxon>Monothalamids</taxon>
        <taxon>Reticulomyxidae</taxon>
        <taxon>Reticulomyxa</taxon>
    </lineage>
</organism>
<gene>
    <name evidence="2" type="ORF">RFI_37479</name>
</gene>
<protein>
    <submittedName>
        <fullName evidence="2">Uncharacterized protein</fullName>
    </submittedName>
</protein>
<name>X6LGY5_RETFI</name>
<dbReference type="SUPFAM" id="SSF50978">
    <property type="entry name" value="WD40 repeat-like"/>
    <property type="match status" value="1"/>
</dbReference>
<feature type="region of interest" description="Disordered" evidence="1">
    <location>
        <begin position="1"/>
        <end position="66"/>
    </location>
</feature>
<dbReference type="InterPro" id="IPR036322">
    <property type="entry name" value="WD40_repeat_dom_sf"/>
</dbReference>
<feature type="non-terminal residue" evidence="2">
    <location>
        <position position="176"/>
    </location>
</feature>
<dbReference type="Gene3D" id="2.130.10.10">
    <property type="entry name" value="YVTN repeat-like/Quinoprotein amine dehydrogenase"/>
    <property type="match status" value="1"/>
</dbReference>
<dbReference type="AlphaFoldDB" id="X6LGY5"/>
<sequence length="176" mass="20217">KKKKKKDKDRAIHGPKLNEKKKENNDKKQPTRDISGTSPEHSKENDQNKDNEEEEEGKENKESKEVRTKTKEWLAYLLEQYKTPLSNECSICPSLEFGTRANNGVCKAKTVVTQCHLSNDTHNSDVTCVKFDPTDGRLLVTRGGLNDNSLKVWDLHNFKMPVKSFDYLQNNFDCTN</sequence>
<dbReference type="OrthoDB" id="10264376at2759"/>
<evidence type="ECO:0000313" key="2">
    <source>
        <dbReference type="EMBL" id="ETN99979.1"/>
    </source>
</evidence>
<dbReference type="Proteomes" id="UP000023152">
    <property type="component" value="Unassembled WGS sequence"/>
</dbReference>
<feature type="non-terminal residue" evidence="2">
    <location>
        <position position="1"/>
    </location>
</feature>
<accession>X6LGY5</accession>
<dbReference type="EMBL" id="ASPP01042343">
    <property type="protein sequence ID" value="ETN99979.1"/>
    <property type="molecule type" value="Genomic_DNA"/>
</dbReference>
<evidence type="ECO:0000313" key="3">
    <source>
        <dbReference type="Proteomes" id="UP000023152"/>
    </source>
</evidence>
<reference evidence="2 3" key="1">
    <citation type="journal article" date="2013" name="Curr. Biol.">
        <title>The Genome of the Foraminiferan Reticulomyxa filosa.</title>
        <authorList>
            <person name="Glockner G."/>
            <person name="Hulsmann N."/>
            <person name="Schleicher M."/>
            <person name="Noegel A.A."/>
            <person name="Eichinger L."/>
            <person name="Gallinger C."/>
            <person name="Pawlowski J."/>
            <person name="Sierra R."/>
            <person name="Euteneuer U."/>
            <person name="Pillet L."/>
            <person name="Moustafa A."/>
            <person name="Platzer M."/>
            <person name="Groth M."/>
            <person name="Szafranski K."/>
            <person name="Schliwa M."/>
        </authorList>
    </citation>
    <scope>NUCLEOTIDE SEQUENCE [LARGE SCALE GENOMIC DNA]</scope>
</reference>
<feature type="compositionally biased region" description="Basic and acidic residues" evidence="1">
    <location>
        <begin position="40"/>
        <end position="50"/>
    </location>
</feature>
<dbReference type="InterPro" id="IPR015943">
    <property type="entry name" value="WD40/YVTN_repeat-like_dom_sf"/>
</dbReference>
<feature type="compositionally biased region" description="Basic and acidic residues" evidence="1">
    <location>
        <begin position="8"/>
        <end position="31"/>
    </location>
</feature>
<keyword evidence="3" id="KW-1185">Reference proteome</keyword>
<comment type="caution">
    <text evidence="2">The sequence shown here is derived from an EMBL/GenBank/DDBJ whole genome shotgun (WGS) entry which is preliminary data.</text>
</comment>
<proteinExistence type="predicted"/>
<evidence type="ECO:0000256" key="1">
    <source>
        <dbReference type="SAM" id="MobiDB-lite"/>
    </source>
</evidence>